<organism evidence="5 6">
    <name type="scientific">Cerrena zonata</name>
    <dbReference type="NCBI Taxonomy" id="2478898"/>
    <lineage>
        <taxon>Eukaryota</taxon>
        <taxon>Fungi</taxon>
        <taxon>Dikarya</taxon>
        <taxon>Basidiomycota</taxon>
        <taxon>Agaricomycotina</taxon>
        <taxon>Agaricomycetes</taxon>
        <taxon>Polyporales</taxon>
        <taxon>Cerrenaceae</taxon>
        <taxon>Cerrena</taxon>
    </lineage>
</organism>
<dbReference type="Proteomes" id="UP001385951">
    <property type="component" value="Unassembled WGS sequence"/>
</dbReference>
<feature type="region of interest" description="Disordered" evidence="2">
    <location>
        <begin position="136"/>
        <end position="182"/>
    </location>
</feature>
<evidence type="ECO:0000256" key="1">
    <source>
        <dbReference type="ARBA" id="ARBA00022729"/>
    </source>
</evidence>
<dbReference type="EMBL" id="JASBNA010000016">
    <property type="protein sequence ID" value="KAK7686658.1"/>
    <property type="molecule type" value="Genomic_DNA"/>
</dbReference>
<reference evidence="5 6" key="1">
    <citation type="submission" date="2022-09" db="EMBL/GenBank/DDBJ databases">
        <authorList>
            <person name="Palmer J.M."/>
        </authorList>
    </citation>
    <scope>NUCLEOTIDE SEQUENCE [LARGE SCALE GENOMIC DNA]</scope>
    <source>
        <strain evidence="5 6">DSM 7382</strain>
    </source>
</reference>
<proteinExistence type="predicted"/>
<evidence type="ECO:0000313" key="6">
    <source>
        <dbReference type="Proteomes" id="UP001385951"/>
    </source>
</evidence>
<dbReference type="Pfam" id="PF10342">
    <property type="entry name" value="Kre9_KNH"/>
    <property type="match status" value="1"/>
</dbReference>
<feature type="compositionally biased region" description="Low complexity" evidence="2">
    <location>
        <begin position="155"/>
        <end position="182"/>
    </location>
</feature>
<feature type="domain" description="Yeast cell wall synthesis Kre9/Knh1-like N-terminal" evidence="4">
    <location>
        <begin position="24"/>
        <end position="108"/>
    </location>
</feature>
<accession>A0AAW0G9P1</accession>
<name>A0AAW0G9P1_9APHY</name>
<evidence type="ECO:0000256" key="2">
    <source>
        <dbReference type="SAM" id="MobiDB-lite"/>
    </source>
</evidence>
<gene>
    <name evidence="5" type="ORF">QCA50_010258</name>
</gene>
<sequence length="215" mass="21307">MFAIISTLALLAPLASAITFSVPTDWASGTVVTANWTTLSTDPTSFSLELNNPELFHQALALSNNVGTSTGTITFTLPIVQADSRYVLQAVNVTNINQVFAETPNFAIADTPSSSAASSTSSSAAVSSGASSASSAVVTPATTSTTPFGVTRSNTATGASSGATSGTGTGTSSSAGSTPSSFNGNNNGALSNLNAGMATWTVAALTAVFGCMTVL</sequence>
<keyword evidence="1 3" id="KW-0732">Signal</keyword>
<feature type="compositionally biased region" description="Low complexity" evidence="2">
    <location>
        <begin position="136"/>
        <end position="147"/>
    </location>
</feature>
<keyword evidence="6" id="KW-1185">Reference proteome</keyword>
<dbReference type="InterPro" id="IPR018466">
    <property type="entry name" value="Kre9/Knh1-like_N"/>
</dbReference>
<feature type="chain" id="PRO_5043990407" description="Yeast cell wall synthesis Kre9/Knh1-like N-terminal domain-containing protein" evidence="3">
    <location>
        <begin position="18"/>
        <end position="215"/>
    </location>
</feature>
<dbReference type="AlphaFoldDB" id="A0AAW0G9P1"/>
<protein>
    <recommendedName>
        <fullName evidence="4">Yeast cell wall synthesis Kre9/Knh1-like N-terminal domain-containing protein</fullName>
    </recommendedName>
</protein>
<evidence type="ECO:0000259" key="4">
    <source>
        <dbReference type="Pfam" id="PF10342"/>
    </source>
</evidence>
<evidence type="ECO:0000313" key="5">
    <source>
        <dbReference type="EMBL" id="KAK7686658.1"/>
    </source>
</evidence>
<comment type="caution">
    <text evidence="5">The sequence shown here is derived from an EMBL/GenBank/DDBJ whole genome shotgun (WGS) entry which is preliminary data.</text>
</comment>
<feature type="signal peptide" evidence="3">
    <location>
        <begin position="1"/>
        <end position="17"/>
    </location>
</feature>
<evidence type="ECO:0000256" key="3">
    <source>
        <dbReference type="SAM" id="SignalP"/>
    </source>
</evidence>